<dbReference type="SMART" id="SM00355">
    <property type="entry name" value="ZnF_C2H2"/>
    <property type="match status" value="2"/>
</dbReference>
<dbReference type="Pfam" id="PF00172">
    <property type="entry name" value="Zn_clus"/>
    <property type="match status" value="1"/>
</dbReference>
<keyword evidence="2" id="KW-0677">Repeat</keyword>
<dbReference type="CDD" id="cd00067">
    <property type="entry name" value="GAL4"/>
    <property type="match status" value="1"/>
</dbReference>
<name>A0A6A6VSL4_9PLEO</name>
<sequence length="405" mass="44520">MNIDSQPEIMSMSSIEPQDIFPEGEGVVRVPVTEKRFCTYCGRRFSRDEHLNRHLRIHTNVKPFRCGDCLAEFNRKDLLSRHMKNTHQSGGPDDSGVYTTKSAGSQRTAKACEACRKSKIKCCREDTTDTPCRSCAKKGIECATRKYLREQTKQPSQMGTQPGDSRETSVVPSLSSTSPTPEPESDEVDTPPVALLTPALEFGEQPGMHDMFPMSSLSGGHAGHMVAHPLAQPGVNAMRLQSYIADDALDWSSMASRDAIPSTSTFASSEWNLFAASQPTSSSVVAASLQPGMAWHATDKNLFMSENIVTSPVQTFGNAQSPALEEWATPMTQVNSATACWETAQRRLSNSDYANENADLSPLQPSAQHHQAFSSPDQWTDSGYSQYPFDILPEPNPGWYYIPGQ</sequence>
<evidence type="ECO:0000256" key="6">
    <source>
        <dbReference type="ARBA" id="ARBA00023163"/>
    </source>
</evidence>
<feature type="compositionally biased region" description="Polar residues" evidence="9">
    <location>
        <begin position="153"/>
        <end position="163"/>
    </location>
</feature>
<evidence type="ECO:0000313" key="13">
    <source>
        <dbReference type="Proteomes" id="UP000799440"/>
    </source>
</evidence>
<dbReference type="InterPro" id="IPR013087">
    <property type="entry name" value="Znf_C2H2_type"/>
</dbReference>
<protein>
    <recommendedName>
        <fullName evidence="14">Zn(2)-C6 fungal-type domain-containing protein</fullName>
    </recommendedName>
</protein>
<organism evidence="12 13">
    <name type="scientific">Sporormia fimetaria CBS 119925</name>
    <dbReference type="NCBI Taxonomy" id="1340428"/>
    <lineage>
        <taxon>Eukaryota</taxon>
        <taxon>Fungi</taxon>
        <taxon>Dikarya</taxon>
        <taxon>Ascomycota</taxon>
        <taxon>Pezizomycotina</taxon>
        <taxon>Dothideomycetes</taxon>
        <taxon>Pleosporomycetidae</taxon>
        <taxon>Pleosporales</taxon>
        <taxon>Sporormiaceae</taxon>
        <taxon>Sporormia</taxon>
    </lineage>
</organism>
<evidence type="ECO:0000259" key="10">
    <source>
        <dbReference type="PROSITE" id="PS50048"/>
    </source>
</evidence>
<dbReference type="InterPro" id="IPR036236">
    <property type="entry name" value="Znf_C2H2_sf"/>
</dbReference>
<evidence type="ECO:0000256" key="3">
    <source>
        <dbReference type="ARBA" id="ARBA00022771"/>
    </source>
</evidence>
<dbReference type="GO" id="GO:0000981">
    <property type="term" value="F:DNA-binding transcription factor activity, RNA polymerase II-specific"/>
    <property type="evidence" value="ECO:0007669"/>
    <property type="project" value="InterPro"/>
</dbReference>
<dbReference type="SMART" id="SM00066">
    <property type="entry name" value="GAL4"/>
    <property type="match status" value="1"/>
</dbReference>
<feature type="domain" description="C2H2-type" evidence="11">
    <location>
        <begin position="36"/>
        <end position="63"/>
    </location>
</feature>
<keyword evidence="1" id="KW-0479">Metal-binding</keyword>
<reference evidence="12" key="1">
    <citation type="journal article" date="2020" name="Stud. Mycol.">
        <title>101 Dothideomycetes genomes: a test case for predicting lifestyles and emergence of pathogens.</title>
        <authorList>
            <person name="Haridas S."/>
            <person name="Albert R."/>
            <person name="Binder M."/>
            <person name="Bloem J."/>
            <person name="Labutti K."/>
            <person name="Salamov A."/>
            <person name="Andreopoulos B."/>
            <person name="Baker S."/>
            <person name="Barry K."/>
            <person name="Bills G."/>
            <person name="Bluhm B."/>
            <person name="Cannon C."/>
            <person name="Castanera R."/>
            <person name="Culley D."/>
            <person name="Daum C."/>
            <person name="Ezra D."/>
            <person name="Gonzalez J."/>
            <person name="Henrissat B."/>
            <person name="Kuo A."/>
            <person name="Liang C."/>
            <person name="Lipzen A."/>
            <person name="Lutzoni F."/>
            <person name="Magnuson J."/>
            <person name="Mondo S."/>
            <person name="Nolan M."/>
            <person name="Ohm R."/>
            <person name="Pangilinan J."/>
            <person name="Park H.-J."/>
            <person name="Ramirez L."/>
            <person name="Alfaro M."/>
            <person name="Sun H."/>
            <person name="Tritt A."/>
            <person name="Yoshinaga Y."/>
            <person name="Zwiers L.-H."/>
            <person name="Turgeon B."/>
            <person name="Goodwin S."/>
            <person name="Spatafora J."/>
            <person name="Crous P."/>
            <person name="Grigoriev I."/>
        </authorList>
    </citation>
    <scope>NUCLEOTIDE SEQUENCE</scope>
    <source>
        <strain evidence="12">CBS 119925</strain>
    </source>
</reference>
<dbReference type="AlphaFoldDB" id="A0A6A6VSL4"/>
<dbReference type="SUPFAM" id="SSF57667">
    <property type="entry name" value="beta-beta-alpha zinc fingers"/>
    <property type="match status" value="1"/>
</dbReference>
<dbReference type="PROSITE" id="PS00463">
    <property type="entry name" value="ZN2_CY6_FUNGAL_1"/>
    <property type="match status" value="1"/>
</dbReference>
<dbReference type="EMBL" id="MU006561">
    <property type="protein sequence ID" value="KAF2752237.1"/>
    <property type="molecule type" value="Genomic_DNA"/>
</dbReference>
<dbReference type="PROSITE" id="PS50048">
    <property type="entry name" value="ZN2_CY6_FUNGAL_2"/>
    <property type="match status" value="1"/>
</dbReference>
<keyword evidence="5" id="KW-0805">Transcription regulation</keyword>
<dbReference type="PROSITE" id="PS50157">
    <property type="entry name" value="ZINC_FINGER_C2H2_2"/>
    <property type="match status" value="2"/>
</dbReference>
<evidence type="ECO:0000256" key="9">
    <source>
        <dbReference type="SAM" id="MobiDB-lite"/>
    </source>
</evidence>
<dbReference type="PANTHER" id="PTHR47660">
    <property type="entry name" value="TRANSCRIPTION FACTOR WITH C2H2 AND ZN(2)-CYS(6) DNA BINDING DOMAIN (EUROFUNG)-RELATED-RELATED"/>
    <property type="match status" value="1"/>
</dbReference>
<feature type="domain" description="C2H2-type" evidence="11">
    <location>
        <begin position="64"/>
        <end position="92"/>
    </location>
</feature>
<feature type="compositionally biased region" description="Polar residues" evidence="9">
    <location>
        <begin position="363"/>
        <end position="385"/>
    </location>
</feature>
<dbReference type="FunFam" id="3.30.160.60:FF:000110">
    <property type="entry name" value="Zinc finger protein-like"/>
    <property type="match status" value="1"/>
</dbReference>
<dbReference type="PANTHER" id="PTHR47660:SF2">
    <property type="entry name" value="TRANSCRIPTION FACTOR WITH C2H2 AND ZN(2)-CYS(6) DNA BINDING DOMAIN (EUROFUNG)"/>
    <property type="match status" value="1"/>
</dbReference>
<keyword evidence="4" id="KW-0862">Zinc</keyword>
<feature type="compositionally biased region" description="Low complexity" evidence="9">
    <location>
        <begin position="168"/>
        <end position="179"/>
    </location>
</feature>
<dbReference type="InterPro" id="IPR001138">
    <property type="entry name" value="Zn2Cys6_DnaBD"/>
</dbReference>
<gene>
    <name evidence="12" type="ORF">M011DRAFT_473482</name>
</gene>
<evidence type="ECO:0000256" key="7">
    <source>
        <dbReference type="ARBA" id="ARBA00023242"/>
    </source>
</evidence>
<feature type="region of interest" description="Disordered" evidence="9">
    <location>
        <begin position="151"/>
        <end position="190"/>
    </location>
</feature>
<evidence type="ECO:0000256" key="4">
    <source>
        <dbReference type="ARBA" id="ARBA00022833"/>
    </source>
</evidence>
<dbReference type="PROSITE" id="PS00028">
    <property type="entry name" value="ZINC_FINGER_C2H2_1"/>
    <property type="match status" value="2"/>
</dbReference>
<feature type="region of interest" description="Disordered" evidence="9">
    <location>
        <begin position="355"/>
        <end position="387"/>
    </location>
</feature>
<evidence type="ECO:0000313" key="12">
    <source>
        <dbReference type="EMBL" id="KAF2752237.1"/>
    </source>
</evidence>
<evidence type="ECO:0000256" key="2">
    <source>
        <dbReference type="ARBA" id="ARBA00022737"/>
    </source>
</evidence>
<keyword evidence="3 8" id="KW-0863">Zinc-finger</keyword>
<dbReference type="Pfam" id="PF00096">
    <property type="entry name" value="zf-C2H2"/>
    <property type="match status" value="2"/>
</dbReference>
<dbReference type="InterPro" id="IPR036864">
    <property type="entry name" value="Zn2-C6_fun-type_DNA-bd_sf"/>
</dbReference>
<proteinExistence type="predicted"/>
<dbReference type="SUPFAM" id="SSF57701">
    <property type="entry name" value="Zn2/Cys6 DNA-binding domain"/>
    <property type="match status" value="1"/>
</dbReference>
<keyword evidence="13" id="KW-1185">Reference proteome</keyword>
<keyword evidence="7" id="KW-0539">Nucleus</keyword>
<dbReference type="Proteomes" id="UP000799440">
    <property type="component" value="Unassembled WGS sequence"/>
</dbReference>
<dbReference type="GO" id="GO:0008270">
    <property type="term" value="F:zinc ion binding"/>
    <property type="evidence" value="ECO:0007669"/>
    <property type="project" value="UniProtKB-KW"/>
</dbReference>
<feature type="domain" description="Zn(2)-C6 fungal-type" evidence="10">
    <location>
        <begin position="111"/>
        <end position="144"/>
    </location>
</feature>
<evidence type="ECO:0008006" key="14">
    <source>
        <dbReference type="Google" id="ProtNLM"/>
    </source>
</evidence>
<dbReference type="Gene3D" id="3.30.160.60">
    <property type="entry name" value="Classic Zinc Finger"/>
    <property type="match status" value="2"/>
</dbReference>
<evidence type="ECO:0000256" key="1">
    <source>
        <dbReference type="ARBA" id="ARBA00022723"/>
    </source>
</evidence>
<evidence type="ECO:0000256" key="5">
    <source>
        <dbReference type="ARBA" id="ARBA00023015"/>
    </source>
</evidence>
<dbReference type="OrthoDB" id="40579at2759"/>
<keyword evidence="6" id="KW-0804">Transcription</keyword>
<accession>A0A6A6VSL4</accession>
<dbReference type="Gene3D" id="4.10.240.10">
    <property type="entry name" value="Zn(2)-C6 fungal-type DNA-binding domain"/>
    <property type="match status" value="1"/>
</dbReference>
<evidence type="ECO:0000256" key="8">
    <source>
        <dbReference type="PROSITE-ProRule" id="PRU00042"/>
    </source>
</evidence>
<evidence type="ECO:0000259" key="11">
    <source>
        <dbReference type="PROSITE" id="PS50157"/>
    </source>
</evidence>